<dbReference type="EMBL" id="JAGSPK010000002">
    <property type="protein sequence ID" value="MBR7792326.1"/>
    <property type="molecule type" value="Genomic_DNA"/>
</dbReference>
<dbReference type="InterPro" id="IPR001387">
    <property type="entry name" value="Cro/C1-type_HTH"/>
</dbReference>
<dbReference type="RefSeq" id="WP_212678386.1">
    <property type="nucleotide sequence ID" value="NZ_JAGSPK010000002.1"/>
</dbReference>
<feature type="domain" description="HTH cro/C1-type" evidence="1">
    <location>
        <begin position="52"/>
        <end position="98"/>
    </location>
</feature>
<evidence type="ECO:0000313" key="2">
    <source>
        <dbReference type="EMBL" id="MBR7792326.1"/>
    </source>
</evidence>
<accession>A0ABS5H0U2</accession>
<dbReference type="CDD" id="cd00093">
    <property type="entry name" value="HTH_XRE"/>
    <property type="match status" value="1"/>
</dbReference>
<dbReference type="Proteomes" id="UP000682982">
    <property type="component" value="Unassembled WGS sequence"/>
</dbReference>
<dbReference type="Pfam" id="PF01381">
    <property type="entry name" value="HTH_3"/>
    <property type="match status" value="1"/>
</dbReference>
<sequence>MLSISTEYTRMDNLVNTQMNVNLHTFYSSAYIPRMDIGARLDKAMKLAGYTTQAELAKASGVPQPTVNRILKGGGKRGPETATLKRLASACGVTFSWMNGDEDPEKIERTEIKVAEPQAEYKVPQIQLVYATPDEITLLTQFRECTVDGQEAIWSAAKIAERDEKKVLLLSKKSK</sequence>
<keyword evidence="3" id="KW-1185">Reference proteome</keyword>
<dbReference type="SMART" id="SM00530">
    <property type="entry name" value="HTH_XRE"/>
    <property type="match status" value="1"/>
</dbReference>
<proteinExistence type="predicted"/>
<gene>
    <name evidence="2" type="ORF">KDM87_06910</name>
</gene>
<reference evidence="2 3" key="1">
    <citation type="submission" date="2021-04" db="EMBL/GenBank/DDBJ databases">
        <title>novel species isolated from subtropical streams in China.</title>
        <authorList>
            <person name="Lu H."/>
        </authorList>
    </citation>
    <scope>NUCLEOTIDE SEQUENCE [LARGE SCALE GENOMIC DNA]</scope>
    <source>
        <strain evidence="2 3">FT147W</strain>
    </source>
</reference>
<comment type="caution">
    <text evidence="2">The sequence shown here is derived from an EMBL/GenBank/DDBJ whole genome shotgun (WGS) entry which is preliminary data.</text>
</comment>
<organism evidence="2 3">
    <name type="scientific">Undibacterium rivi</name>
    <dbReference type="NCBI Taxonomy" id="2828729"/>
    <lineage>
        <taxon>Bacteria</taxon>
        <taxon>Pseudomonadati</taxon>
        <taxon>Pseudomonadota</taxon>
        <taxon>Betaproteobacteria</taxon>
        <taxon>Burkholderiales</taxon>
        <taxon>Oxalobacteraceae</taxon>
        <taxon>Undibacterium</taxon>
    </lineage>
</organism>
<name>A0ABS5H0U2_9BURK</name>
<dbReference type="SUPFAM" id="SSF47413">
    <property type="entry name" value="lambda repressor-like DNA-binding domains"/>
    <property type="match status" value="1"/>
</dbReference>
<protein>
    <submittedName>
        <fullName evidence="2">Helix-turn-helix transcriptional regulator</fullName>
    </submittedName>
</protein>
<dbReference type="PROSITE" id="PS50943">
    <property type="entry name" value="HTH_CROC1"/>
    <property type="match status" value="1"/>
</dbReference>
<evidence type="ECO:0000313" key="3">
    <source>
        <dbReference type="Proteomes" id="UP000682982"/>
    </source>
</evidence>
<dbReference type="Gene3D" id="1.10.260.40">
    <property type="entry name" value="lambda repressor-like DNA-binding domains"/>
    <property type="match status" value="1"/>
</dbReference>
<dbReference type="InterPro" id="IPR010982">
    <property type="entry name" value="Lambda_DNA-bd_dom_sf"/>
</dbReference>
<evidence type="ECO:0000259" key="1">
    <source>
        <dbReference type="PROSITE" id="PS50943"/>
    </source>
</evidence>